<comment type="subunit">
    <text evidence="3 13">Monomer.</text>
</comment>
<keyword evidence="12 16" id="KW-1015">Disulfide bond</keyword>
<comment type="subcellular location">
    <subcellularLocation>
        <location evidence="2 13">Secreted</location>
    </subcellularLocation>
</comment>
<dbReference type="AlphaFoldDB" id="A0A667YMN8"/>
<feature type="binding site" evidence="14">
    <location>
        <position position="474"/>
    </location>
    <ligand>
        <name>hydrogencarbonate</name>
        <dbReference type="ChEBI" id="CHEBI:17544"/>
        <label>1</label>
    </ligand>
</feature>
<evidence type="ECO:0000256" key="4">
    <source>
        <dbReference type="ARBA" id="ARBA00016768"/>
    </source>
</evidence>
<feature type="binding site" evidence="14">
    <location>
        <position position="160"/>
    </location>
    <ligand>
        <name>hydrogencarbonate</name>
        <dbReference type="ChEBI" id="CHEBI:17544"/>
        <label>1</label>
    </ligand>
</feature>
<dbReference type="SMART" id="SM00094">
    <property type="entry name" value="TR_FER"/>
    <property type="match status" value="2"/>
</dbReference>
<dbReference type="GeneTree" id="ENSGT00940000156055"/>
<feature type="disulfide bond" evidence="16">
    <location>
        <begin position="496"/>
        <end position="691"/>
    </location>
</feature>
<dbReference type="SUPFAM" id="SSF53850">
    <property type="entry name" value="Periplasmic binding protein-like II"/>
    <property type="match status" value="2"/>
</dbReference>
<feature type="binding site" evidence="15">
    <location>
        <position position="612"/>
    </location>
    <ligand>
        <name>Fe(3+)</name>
        <dbReference type="ChEBI" id="CHEBI:29034"/>
        <label>1</label>
    </ligand>
</feature>
<reference evidence="18" key="1">
    <citation type="submission" date="2019-06" db="EMBL/GenBank/DDBJ databases">
        <authorList>
            <consortium name="Wellcome Sanger Institute Data Sharing"/>
        </authorList>
    </citation>
    <scope>NUCLEOTIDE SEQUENCE [LARGE SCALE GENOMIC DNA]</scope>
</reference>
<dbReference type="PROSITE" id="PS00207">
    <property type="entry name" value="TRANSFERRIN_LIKE_3"/>
    <property type="match status" value="1"/>
</dbReference>
<reference evidence="18" key="3">
    <citation type="submission" date="2025-09" db="UniProtKB">
        <authorList>
            <consortium name="Ensembl"/>
        </authorList>
    </citation>
    <scope>IDENTIFICATION</scope>
</reference>
<feature type="domain" description="Transferrin-like" evidence="17">
    <location>
        <begin position="56"/>
        <end position="361"/>
    </location>
</feature>
<evidence type="ECO:0000256" key="2">
    <source>
        <dbReference type="ARBA" id="ARBA00004613"/>
    </source>
</evidence>
<dbReference type="Proteomes" id="UP000472263">
    <property type="component" value="Chromosome 17"/>
</dbReference>
<feature type="binding site" evidence="15">
    <location>
        <position position="105"/>
    </location>
    <ligand>
        <name>Fe(3+)</name>
        <dbReference type="ChEBI" id="CHEBI:29034"/>
        <label>1</label>
    </ligand>
</feature>
<keyword evidence="9" id="KW-0677">Repeat</keyword>
<dbReference type="GO" id="GO:0005615">
    <property type="term" value="C:extracellular space"/>
    <property type="evidence" value="ECO:0007669"/>
    <property type="project" value="InterPro"/>
</dbReference>
<accession>A0A667YMN8</accession>
<feature type="disulfide bond" evidence="16">
    <location>
        <begin position="506"/>
        <end position="520"/>
    </location>
</feature>
<dbReference type="PIRSF" id="PIRSF002549">
    <property type="entry name" value="Transferrin"/>
    <property type="match status" value="1"/>
</dbReference>
<dbReference type="InterPro" id="IPR016357">
    <property type="entry name" value="Transferrin"/>
</dbReference>
<evidence type="ECO:0000256" key="6">
    <source>
        <dbReference type="ARBA" id="ARBA00022496"/>
    </source>
</evidence>
<keyword evidence="7 13" id="KW-0964">Secreted</keyword>
<reference evidence="18" key="2">
    <citation type="submission" date="2025-08" db="UniProtKB">
        <authorList>
            <consortium name="Ensembl"/>
        </authorList>
    </citation>
    <scope>IDENTIFICATION</scope>
</reference>
<keyword evidence="6 13" id="KW-0410">Iron transport</keyword>
<evidence type="ECO:0000256" key="5">
    <source>
        <dbReference type="ARBA" id="ARBA00022448"/>
    </source>
</evidence>
<evidence type="ECO:0000313" key="18">
    <source>
        <dbReference type="Ensembl" id="ENSMMDP00005027673.1"/>
    </source>
</evidence>
<feature type="binding site" evidence="14">
    <location>
        <position position="480"/>
    </location>
    <ligand>
        <name>hydrogencarbonate</name>
        <dbReference type="ChEBI" id="CHEBI:17544"/>
        <label>2</label>
    </ligand>
</feature>
<feature type="binding site" evidence="15">
    <location>
        <position position="288"/>
    </location>
    <ligand>
        <name>Fe(3+)</name>
        <dbReference type="ChEBI" id="CHEBI:29034"/>
        <label>1</label>
    </ligand>
</feature>
<proteinExistence type="inferred from homology"/>
<dbReference type="GO" id="GO:0006826">
    <property type="term" value="P:iron ion transport"/>
    <property type="evidence" value="ECO:0007669"/>
    <property type="project" value="UniProtKB-KW"/>
</dbReference>
<dbReference type="GO" id="GO:0005769">
    <property type="term" value="C:early endosome"/>
    <property type="evidence" value="ECO:0007669"/>
    <property type="project" value="TreeGrafter"/>
</dbReference>
<evidence type="ECO:0000256" key="13">
    <source>
        <dbReference type="PIRNR" id="PIRNR002549"/>
    </source>
</evidence>
<evidence type="ECO:0000259" key="17">
    <source>
        <dbReference type="PROSITE" id="PS51408"/>
    </source>
</evidence>
<dbReference type="GO" id="GO:0055037">
    <property type="term" value="C:recycling endosome"/>
    <property type="evidence" value="ECO:0007669"/>
    <property type="project" value="TreeGrafter"/>
</dbReference>
<dbReference type="PROSITE" id="PS51408">
    <property type="entry name" value="TRANSFERRIN_LIKE_4"/>
    <property type="match status" value="2"/>
</dbReference>
<feature type="disulfide bond" evidence="16">
    <location>
        <begin position="59"/>
        <end position="90"/>
    </location>
</feature>
<feature type="binding site" evidence="15">
    <location>
        <position position="232"/>
    </location>
    <ligand>
        <name>Fe(3+)</name>
        <dbReference type="ChEBI" id="CHEBI:29034"/>
        <label>1</label>
    </ligand>
</feature>
<evidence type="ECO:0000313" key="19">
    <source>
        <dbReference type="Proteomes" id="UP000472263"/>
    </source>
</evidence>
<feature type="disulfide bond" evidence="16">
    <location>
        <begin position="517"/>
        <end position="533"/>
    </location>
</feature>
<name>A0A667YMN8_9TELE</name>
<gene>
    <name evidence="18" type="primary">LOC115374814</name>
</gene>
<feature type="disulfide bond" evidence="16">
    <location>
        <begin position="266"/>
        <end position="280"/>
    </location>
</feature>
<feature type="binding site" evidence="15">
    <location>
        <position position="449"/>
    </location>
    <ligand>
        <name>Fe(3+)</name>
        <dbReference type="ChEBI" id="CHEBI:29034"/>
        <label>1</label>
    </ligand>
</feature>
<dbReference type="PRINTS" id="PR00422">
    <property type="entry name" value="TRANSFERRIN"/>
</dbReference>
<comment type="similarity">
    <text evidence="13">Belongs to the transferrin family.</text>
</comment>
<dbReference type="InterPro" id="IPR001156">
    <property type="entry name" value="Transferrin-like_dom"/>
</dbReference>
<evidence type="ECO:0000256" key="16">
    <source>
        <dbReference type="PIRSR" id="PIRSR002549-4"/>
    </source>
</evidence>
<dbReference type="FunFam" id="3.40.190.10:FF:000095">
    <property type="entry name" value="Lactotransferrin"/>
    <property type="match status" value="2"/>
</dbReference>
<evidence type="ECO:0000256" key="12">
    <source>
        <dbReference type="ARBA" id="ARBA00023157"/>
    </source>
</evidence>
<feature type="domain" description="Transferrin-like" evidence="17">
    <location>
        <begin position="368"/>
        <end position="690"/>
    </location>
</feature>
<evidence type="ECO:0000256" key="10">
    <source>
        <dbReference type="ARBA" id="ARBA00023004"/>
    </source>
</evidence>
<dbReference type="PROSITE" id="PS00206">
    <property type="entry name" value="TRANSFERRIN_LIKE_2"/>
    <property type="match status" value="2"/>
</dbReference>
<feature type="binding site" evidence="14">
    <location>
        <position position="167"/>
    </location>
    <ligand>
        <name>hydrogencarbonate</name>
        <dbReference type="ChEBI" id="CHEBI:17544"/>
        <label>1</label>
    </ligand>
</feature>
<feature type="binding site" evidence="15">
    <location>
        <position position="135"/>
    </location>
    <ligand>
        <name>Fe(3+)</name>
        <dbReference type="ChEBI" id="CHEBI:29034"/>
        <label>1</label>
    </ligand>
</feature>
<evidence type="ECO:0000256" key="8">
    <source>
        <dbReference type="ARBA" id="ARBA00022723"/>
    </source>
</evidence>
<keyword evidence="5 13" id="KW-0813">Transport</keyword>
<dbReference type="GO" id="GO:0046872">
    <property type="term" value="F:metal ion binding"/>
    <property type="evidence" value="ECO:0007669"/>
    <property type="project" value="UniProtKB-KW"/>
</dbReference>
<feature type="binding site" evidence="14">
    <location>
        <position position="166"/>
    </location>
    <ligand>
        <name>hydrogencarbonate</name>
        <dbReference type="ChEBI" id="CHEBI:17544"/>
        <label>1</label>
    </ligand>
</feature>
<feature type="disulfide bond" evidence="16">
    <location>
        <begin position="433"/>
        <end position="701"/>
    </location>
</feature>
<evidence type="ECO:0000256" key="15">
    <source>
        <dbReference type="PIRSR" id="PIRSR002549-3"/>
    </source>
</evidence>
<feature type="disulfide bond" evidence="16">
    <location>
        <begin position="203"/>
        <end position="217"/>
    </location>
</feature>
<feature type="disulfide bond" evidence="16">
    <location>
        <begin position="214"/>
        <end position="221"/>
    </location>
</feature>
<comment type="function">
    <text evidence="1">Transferrins are iron binding transport proteins which can bind two Fe(3+) ions in association with the binding of an anion, usually bicarbonate.</text>
</comment>
<feature type="disulfide bond" evidence="16">
    <location>
        <begin position="158"/>
        <end position="238"/>
    </location>
</feature>
<comment type="function">
    <text evidence="13">Transferrins are iron binding transport proteins which bind Fe(3+) ion in association with the binding of an anion, usually bicarbonate.</text>
</comment>
<dbReference type="PANTHER" id="PTHR11485">
    <property type="entry name" value="TRANSFERRIN"/>
    <property type="match status" value="1"/>
</dbReference>
<evidence type="ECO:0000256" key="3">
    <source>
        <dbReference type="ARBA" id="ARBA00011245"/>
    </source>
</evidence>
<feature type="binding site" evidence="14">
    <location>
        <position position="164"/>
    </location>
    <ligand>
        <name>hydrogencarbonate</name>
        <dbReference type="ChEBI" id="CHEBI:17544"/>
        <label>1</label>
    </ligand>
</feature>
<evidence type="ECO:0000256" key="7">
    <source>
        <dbReference type="ARBA" id="ARBA00022525"/>
    </source>
</evidence>
<evidence type="ECO:0000256" key="1">
    <source>
        <dbReference type="ARBA" id="ARBA00002831"/>
    </source>
</evidence>
<feature type="binding site" evidence="15">
    <location>
        <position position="423"/>
    </location>
    <ligand>
        <name>Fe(3+)</name>
        <dbReference type="ChEBI" id="CHEBI:29034"/>
        <label>1</label>
    </ligand>
</feature>
<dbReference type="InterPro" id="IPR018195">
    <property type="entry name" value="Transferrin_Fe_BS"/>
</dbReference>
<dbReference type="Ensembl" id="ENSMMDT00005028342.1">
    <property type="protein sequence ID" value="ENSMMDP00005027673.1"/>
    <property type="gene ID" value="ENSMMDG00005007530.1"/>
</dbReference>
<evidence type="ECO:0000256" key="9">
    <source>
        <dbReference type="ARBA" id="ARBA00022737"/>
    </source>
</evidence>
<keyword evidence="11 13" id="KW-0406">Ion transport</keyword>
<feature type="disulfide bond" evidence="16">
    <location>
        <begin position="371"/>
        <end position="408"/>
    </location>
</feature>
<feature type="disulfide bond" evidence="16">
    <location>
        <begin position="590"/>
        <end position="604"/>
    </location>
</feature>
<keyword evidence="19" id="KW-1185">Reference proteome</keyword>
<organism evidence="18 19">
    <name type="scientific">Myripristis murdjan</name>
    <name type="common">pinecone soldierfish</name>
    <dbReference type="NCBI Taxonomy" id="586833"/>
    <lineage>
        <taxon>Eukaryota</taxon>
        <taxon>Metazoa</taxon>
        <taxon>Chordata</taxon>
        <taxon>Craniata</taxon>
        <taxon>Vertebrata</taxon>
        <taxon>Euteleostomi</taxon>
        <taxon>Actinopterygii</taxon>
        <taxon>Neopterygii</taxon>
        <taxon>Teleostei</taxon>
        <taxon>Neoteleostei</taxon>
        <taxon>Acanthomorphata</taxon>
        <taxon>Holocentriformes</taxon>
        <taxon>Holocentridae</taxon>
        <taxon>Myripristis</taxon>
    </lineage>
</organism>
<dbReference type="PROSITE" id="PS00205">
    <property type="entry name" value="TRANSFERRIN_LIKE_1"/>
    <property type="match status" value="2"/>
</dbReference>
<dbReference type="Gene3D" id="3.40.190.10">
    <property type="entry name" value="Periplasmic binding protein-like II"/>
    <property type="match status" value="4"/>
</dbReference>
<feature type="binding site" evidence="15">
    <location>
        <position position="544"/>
    </location>
    <ligand>
        <name>Fe(3+)</name>
        <dbReference type="ChEBI" id="CHEBI:29034"/>
        <label>2</label>
    </ligand>
</feature>
<dbReference type="GO" id="GO:0005886">
    <property type="term" value="C:plasma membrane"/>
    <property type="evidence" value="ECO:0007669"/>
    <property type="project" value="TreeGrafter"/>
</dbReference>
<feature type="binding site" evidence="14">
    <location>
        <position position="481"/>
    </location>
    <ligand>
        <name>hydrogencarbonate</name>
        <dbReference type="ChEBI" id="CHEBI:17544"/>
        <label>1</label>
    </ligand>
</feature>
<evidence type="ECO:0000256" key="14">
    <source>
        <dbReference type="PIRSR" id="PIRSR002549-2"/>
    </source>
</evidence>
<feature type="disulfide bond" evidence="16">
    <location>
        <begin position="69"/>
        <end position="81"/>
    </location>
</feature>
<dbReference type="Pfam" id="PF00405">
    <property type="entry name" value="Transferrin"/>
    <property type="match status" value="2"/>
</dbReference>
<dbReference type="PANTHER" id="PTHR11485:SF31">
    <property type="entry name" value="SEROTRANSFERRIN"/>
    <property type="match status" value="1"/>
</dbReference>
<sequence length="730" mass="79684">MKLLLLLALFGCLGENFFCTGFFFSSQTNSAQTVNFFFKMLSSFTATGFAAHHTNVRWCMKSVQEQAKCLDLAAAAPVFSCVTKQNSLECIQAIADDEADAITLDGGDVYVAGLENFNLQPIIAEDYGQDSDTCYYAVAVVKKDSGFNITELKGKRSCHTGLGKSAGWNIPIGTLVSMGQIQWTGTEDRPVEEVVSEFFSASCVPGATRGSNLCAQCKGDCTKSHSEPYYDYSGAFQCLVEDAGDVAFVKHVTVPDSVKANYELLCKDGTRKPVDEYKSCHLARVRAHAVVSRKDTELADFIYKSLTTELSFDLFSSDNYAPAKNLMFKDSTVQLVRLPSTIDSFLYLGAEYLSIIRSLTTGTTAGAIKWCAVGKAETTKCAAWSIKSIVEDEKTKIECESAATVEECVKKDYGKAADAMAVDGGQVYTAGKCGLIPAMVEQYNEASSYYAVAVVKKSSNVTWATLRGKRSCHTGIGKTAGWNIPMGQIHKRTGSCKFNEFFPQGCAPGADPDSSFCSQCVGSNRDVEDGAECRANSDELYYGYAGAFRCLVDESGDVAFIKHTTVPENSDGAGPDWAKNLRSTDYELICPDGPNAPITAYETCHLALVPAHAVITRPELRNEVVTILQDQQTRFGNQGTDASFRMFQSDEGKNLLFKDSTKCLQEVPSGTTYDQFLGPDYMTAMNTIRNCTETVSGLYYCGFSQEYQGNNPAVLQINFLNKHTFDCQKL</sequence>
<feature type="disulfide bond" evidence="16">
    <location>
        <begin position="381"/>
        <end position="399"/>
    </location>
</feature>
<dbReference type="GO" id="GO:0019731">
    <property type="term" value="P:antibacterial humoral response"/>
    <property type="evidence" value="ECO:0007669"/>
    <property type="project" value="TreeGrafter"/>
</dbReference>
<keyword evidence="10 13" id="KW-0408">Iron</keyword>
<keyword evidence="8 13" id="KW-0479">Metal-binding</keyword>
<dbReference type="InParanoid" id="A0A667YMN8"/>
<feature type="disulfide bond" evidence="16">
    <location>
        <begin position="472"/>
        <end position="550"/>
    </location>
</feature>
<evidence type="ECO:0000256" key="11">
    <source>
        <dbReference type="ARBA" id="ARBA00023065"/>
    </source>
</evidence>
<protein>
    <recommendedName>
        <fullName evidence="4 13">Serotransferrin</fullName>
    </recommendedName>
</protein>